<evidence type="ECO:0000313" key="2">
    <source>
        <dbReference type="EMBL" id="TQE12681.1"/>
    </source>
</evidence>
<reference evidence="2 3" key="1">
    <citation type="journal article" date="2019" name="G3 (Bethesda)">
        <title>Sequencing of a Wild Apple (Malus baccata) Genome Unravels the Differences Between Cultivated and Wild Apple Species Regarding Disease Resistance and Cold Tolerance.</title>
        <authorList>
            <person name="Chen X."/>
        </authorList>
    </citation>
    <scope>NUCLEOTIDE SEQUENCE [LARGE SCALE GENOMIC DNA]</scope>
    <source>
        <strain evidence="3">cv. Shandingzi</strain>
        <tissue evidence="2">Leaves</tissue>
    </source>
</reference>
<dbReference type="Proteomes" id="UP000315295">
    <property type="component" value="Unassembled WGS sequence"/>
</dbReference>
<proteinExistence type="predicted"/>
<dbReference type="EMBL" id="VIEB01000017">
    <property type="protein sequence ID" value="TQE12681.1"/>
    <property type="molecule type" value="Genomic_DNA"/>
</dbReference>
<feature type="region of interest" description="Disordered" evidence="1">
    <location>
        <begin position="1"/>
        <end position="107"/>
    </location>
</feature>
<feature type="compositionally biased region" description="Gly residues" evidence="1">
    <location>
        <begin position="1"/>
        <end position="17"/>
    </location>
</feature>
<evidence type="ECO:0000256" key="1">
    <source>
        <dbReference type="SAM" id="MobiDB-lite"/>
    </source>
</evidence>
<evidence type="ECO:0000313" key="3">
    <source>
        <dbReference type="Proteomes" id="UP000315295"/>
    </source>
</evidence>
<organism evidence="2 3">
    <name type="scientific">Malus baccata</name>
    <name type="common">Siberian crab apple</name>
    <name type="synonym">Pyrus baccata</name>
    <dbReference type="NCBI Taxonomy" id="106549"/>
    <lineage>
        <taxon>Eukaryota</taxon>
        <taxon>Viridiplantae</taxon>
        <taxon>Streptophyta</taxon>
        <taxon>Embryophyta</taxon>
        <taxon>Tracheophyta</taxon>
        <taxon>Spermatophyta</taxon>
        <taxon>Magnoliopsida</taxon>
        <taxon>eudicotyledons</taxon>
        <taxon>Gunneridae</taxon>
        <taxon>Pentapetalae</taxon>
        <taxon>rosids</taxon>
        <taxon>fabids</taxon>
        <taxon>Rosales</taxon>
        <taxon>Rosaceae</taxon>
        <taxon>Amygdaloideae</taxon>
        <taxon>Maleae</taxon>
        <taxon>Malus</taxon>
    </lineage>
</organism>
<dbReference type="AlphaFoldDB" id="A0A540NNT9"/>
<protein>
    <submittedName>
        <fullName evidence="2">Uncharacterized protein</fullName>
    </submittedName>
</protein>
<sequence length="107" mass="9946">MDGAMHSGGVGGGGGGPAPAINVSGNQQGGIKGNNIAGTQGNVSNFGNNSECPSSEGYEQKKSGGGGGGGGGGGTTPGINISGNQLGGIKGNNLAVKQGDVSNFGNN</sequence>
<accession>A0A540NNT9</accession>
<keyword evidence="3" id="KW-1185">Reference proteome</keyword>
<comment type="caution">
    <text evidence="2">The sequence shown here is derived from an EMBL/GenBank/DDBJ whole genome shotgun (WGS) entry which is preliminary data.</text>
</comment>
<name>A0A540NNT9_MALBA</name>
<feature type="compositionally biased region" description="Polar residues" evidence="1">
    <location>
        <begin position="39"/>
        <end position="53"/>
    </location>
</feature>
<feature type="compositionally biased region" description="Gly residues" evidence="1">
    <location>
        <begin position="63"/>
        <end position="76"/>
    </location>
</feature>
<gene>
    <name evidence="2" type="ORF">C1H46_001701</name>
</gene>